<dbReference type="CDD" id="cd00090">
    <property type="entry name" value="HTH_ARSR"/>
    <property type="match status" value="1"/>
</dbReference>
<name>A0A8J3Q9U8_9ACTN</name>
<dbReference type="AlphaFoldDB" id="A0A8J3Q9U8"/>
<dbReference type="PANTHER" id="PTHR43132:SF8">
    <property type="entry name" value="HTH-TYPE TRANSCRIPTIONAL REGULATOR KMTR"/>
    <property type="match status" value="1"/>
</dbReference>
<dbReference type="PANTHER" id="PTHR43132">
    <property type="entry name" value="ARSENICAL RESISTANCE OPERON REPRESSOR ARSR-RELATED"/>
    <property type="match status" value="1"/>
</dbReference>
<accession>A0A8J3Q9U8</accession>
<evidence type="ECO:0000256" key="2">
    <source>
        <dbReference type="ARBA" id="ARBA00023125"/>
    </source>
</evidence>
<dbReference type="InterPro" id="IPR011991">
    <property type="entry name" value="ArsR-like_HTH"/>
</dbReference>
<dbReference type="Gene3D" id="1.10.10.10">
    <property type="entry name" value="Winged helix-like DNA-binding domain superfamily/Winged helix DNA-binding domain"/>
    <property type="match status" value="1"/>
</dbReference>
<dbReference type="SMART" id="SM00418">
    <property type="entry name" value="HTH_ARSR"/>
    <property type="match status" value="1"/>
</dbReference>
<dbReference type="GO" id="GO:0003677">
    <property type="term" value="F:DNA binding"/>
    <property type="evidence" value="ECO:0007669"/>
    <property type="project" value="UniProtKB-KW"/>
</dbReference>
<keyword evidence="6" id="KW-1185">Reference proteome</keyword>
<protein>
    <submittedName>
        <fullName evidence="5">Transcriptional regulator</fullName>
    </submittedName>
</protein>
<dbReference type="Pfam" id="PF12840">
    <property type="entry name" value="HTH_20"/>
    <property type="match status" value="1"/>
</dbReference>
<dbReference type="InterPro" id="IPR036388">
    <property type="entry name" value="WH-like_DNA-bd_sf"/>
</dbReference>
<feature type="domain" description="HTH arsR-type" evidence="4">
    <location>
        <begin position="257"/>
        <end position="329"/>
    </location>
</feature>
<reference evidence="5" key="1">
    <citation type="submission" date="2021-01" db="EMBL/GenBank/DDBJ databases">
        <title>Whole genome shotgun sequence of Rhizocola hellebori NBRC 109834.</title>
        <authorList>
            <person name="Komaki H."/>
            <person name="Tamura T."/>
        </authorList>
    </citation>
    <scope>NUCLEOTIDE SEQUENCE</scope>
    <source>
        <strain evidence="5">NBRC 109834</strain>
    </source>
</reference>
<dbReference type="EMBL" id="BONY01000030">
    <property type="protein sequence ID" value="GIH06749.1"/>
    <property type="molecule type" value="Genomic_DNA"/>
</dbReference>
<evidence type="ECO:0000313" key="6">
    <source>
        <dbReference type="Proteomes" id="UP000612899"/>
    </source>
</evidence>
<gene>
    <name evidence="5" type="ORF">Rhe02_48160</name>
</gene>
<sequence>MHAVWRIHFTAQDLVRTRIAPTLGPLAETMFGLNLFRTRKPCTRAFGPWRTTVGARMTAQMRPLASLAPVGTMGVDLWSLTGEAPTIEAGIDALLTMRPEHIRTELELFSSDQTLPRWAWTLAERNSRGRRELAGAALASYRALLAPHWPKVEGHLHAERSARARVFLEGGIEGLLATLHPKIRWNSPVLEVLMCGEAEVHLGGRGLSLVPSLFVGDRLVLLTDLRSPDGPIRLVFPTTQDALALHRLWSNGHSQTGALAALLGHNRAAVLQRIADGCTTSELAQRAGVSLASASQHATVLREAGLITTRRDGSAVLHTLTSLGANLLNGA</sequence>
<keyword evidence="3" id="KW-0804">Transcription</keyword>
<evidence type="ECO:0000256" key="1">
    <source>
        <dbReference type="ARBA" id="ARBA00023015"/>
    </source>
</evidence>
<evidence type="ECO:0000313" key="5">
    <source>
        <dbReference type="EMBL" id="GIH06749.1"/>
    </source>
</evidence>
<dbReference type="InterPro" id="IPR001845">
    <property type="entry name" value="HTH_ArsR_DNA-bd_dom"/>
</dbReference>
<dbReference type="Proteomes" id="UP000612899">
    <property type="component" value="Unassembled WGS sequence"/>
</dbReference>
<evidence type="ECO:0000259" key="4">
    <source>
        <dbReference type="SMART" id="SM00418"/>
    </source>
</evidence>
<dbReference type="PRINTS" id="PR00778">
    <property type="entry name" value="HTHARSR"/>
</dbReference>
<evidence type="ECO:0000256" key="3">
    <source>
        <dbReference type="ARBA" id="ARBA00023163"/>
    </source>
</evidence>
<organism evidence="5 6">
    <name type="scientific">Rhizocola hellebori</name>
    <dbReference type="NCBI Taxonomy" id="1392758"/>
    <lineage>
        <taxon>Bacteria</taxon>
        <taxon>Bacillati</taxon>
        <taxon>Actinomycetota</taxon>
        <taxon>Actinomycetes</taxon>
        <taxon>Micromonosporales</taxon>
        <taxon>Micromonosporaceae</taxon>
        <taxon>Rhizocola</taxon>
    </lineage>
</organism>
<comment type="caution">
    <text evidence="5">The sequence shown here is derived from an EMBL/GenBank/DDBJ whole genome shotgun (WGS) entry which is preliminary data.</text>
</comment>
<dbReference type="InterPro" id="IPR051011">
    <property type="entry name" value="Metal_resp_trans_reg"/>
</dbReference>
<keyword evidence="1" id="KW-0805">Transcription regulation</keyword>
<keyword evidence="2" id="KW-0238">DNA-binding</keyword>
<dbReference type="InterPro" id="IPR036390">
    <property type="entry name" value="WH_DNA-bd_sf"/>
</dbReference>
<dbReference type="SUPFAM" id="SSF46785">
    <property type="entry name" value="Winged helix' DNA-binding domain"/>
    <property type="match status" value="1"/>
</dbReference>
<dbReference type="GO" id="GO:0003700">
    <property type="term" value="F:DNA-binding transcription factor activity"/>
    <property type="evidence" value="ECO:0007669"/>
    <property type="project" value="InterPro"/>
</dbReference>
<proteinExistence type="predicted"/>